<dbReference type="AlphaFoldDB" id="A0A0A8YFN6"/>
<sequence length="27" mass="3379">MMFKIWYKLHYLIVFLINFTATVHYDA</sequence>
<keyword evidence="1" id="KW-0472">Membrane</keyword>
<organism evidence="2">
    <name type="scientific">Arundo donax</name>
    <name type="common">Giant reed</name>
    <name type="synonym">Donax arundinaceus</name>
    <dbReference type="NCBI Taxonomy" id="35708"/>
    <lineage>
        <taxon>Eukaryota</taxon>
        <taxon>Viridiplantae</taxon>
        <taxon>Streptophyta</taxon>
        <taxon>Embryophyta</taxon>
        <taxon>Tracheophyta</taxon>
        <taxon>Spermatophyta</taxon>
        <taxon>Magnoliopsida</taxon>
        <taxon>Liliopsida</taxon>
        <taxon>Poales</taxon>
        <taxon>Poaceae</taxon>
        <taxon>PACMAD clade</taxon>
        <taxon>Arundinoideae</taxon>
        <taxon>Arundineae</taxon>
        <taxon>Arundo</taxon>
    </lineage>
</organism>
<evidence type="ECO:0000256" key="1">
    <source>
        <dbReference type="SAM" id="Phobius"/>
    </source>
</evidence>
<name>A0A0A8YFN6_ARUDO</name>
<proteinExistence type="predicted"/>
<dbReference type="EMBL" id="GBRH01272866">
    <property type="protein sequence ID" value="JAD25029.1"/>
    <property type="molecule type" value="Transcribed_RNA"/>
</dbReference>
<accession>A0A0A8YFN6</accession>
<evidence type="ECO:0000313" key="2">
    <source>
        <dbReference type="EMBL" id="JAD25029.1"/>
    </source>
</evidence>
<protein>
    <submittedName>
        <fullName evidence="2">Uncharacterized protein</fullName>
    </submittedName>
</protein>
<reference evidence="2" key="1">
    <citation type="submission" date="2014-09" db="EMBL/GenBank/DDBJ databases">
        <authorList>
            <person name="Magalhaes I.L.F."/>
            <person name="Oliveira U."/>
            <person name="Santos F.R."/>
            <person name="Vidigal T.H.D.A."/>
            <person name="Brescovit A.D."/>
            <person name="Santos A.J."/>
        </authorList>
    </citation>
    <scope>NUCLEOTIDE SEQUENCE</scope>
    <source>
        <tissue evidence="2">Shoot tissue taken approximately 20 cm above the soil surface</tissue>
    </source>
</reference>
<reference evidence="2" key="2">
    <citation type="journal article" date="2015" name="Data Brief">
        <title>Shoot transcriptome of the giant reed, Arundo donax.</title>
        <authorList>
            <person name="Barrero R.A."/>
            <person name="Guerrero F.D."/>
            <person name="Moolhuijzen P."/>
            <person name="Goolsby J.A."/>
            <person name="Tidwell J."/>
            <person name="Bellgard S.E."/>
            <person name="Bellgard M.I."/>
        </authorList>
    </citation>
    <scope>NUCLEOTIDE SEQUENCE</scope>
    <source>
        <tissue evidence="2">Shoot tissue taken approximately 20 cm above the soil surface</tissue>
    </source>
</reference>
<keyword evidence="1" id="KW-1133">Transmembrane helix</keyword>
<feature type="transmembrane region" description="Helical" evidence="1">
    <location>
        <begin position="7"/>
        <end position="25"/>
    </location>
</feature>
<keyword evidence="1" id="KW-0812">Transmembrane</keyword>